<evidence type="ECO:0000313" key="2">
    <source>
        <dbReference type="EMBL" id="GCF00048.1"/>
    </source>
</evidence>
<dbReference type="Proteomes" id="UP000301737">
    <property type="component" value="Unassembled WGS sequence"/>
</dbReference>
<keyword evidence="3" id="KW-1185">Reference proteome</keyword>
<organism evidence="2 3">
    <name type="scientific">Zygosaccharomyces mellis</name>
    <dbReference type="NCBI Taxonomy" id="42258"/>
    <lineage>
        <taxon>Eukaryota</taxon>
        <taxon>Fungi</taxon>
        <taxon>Dikarya</taxon>
        <taxon>Ascomycota</taxon>
        <taxon>Saccharomycotina</taxon>
        <taxon>Saccharomycetes</taxon>
        <taxon>Saccharomycetales</taxon>
        <taxon>Saccharomycetaceae</taxon>
        <taxon>Zygosaccharomyces</taxon>
    </lineage>
</organism>
<comment type="caution">
    <text evidence="2">The sequence shown here is derived from an EMBL/GenBank/DDBJ whole genome shotgun (WGS) entry which is preliminary data.</text>
</comment>
<accession>A0A4C2E701</accession>
<protein>
    <recommendedName>
        <fullName evidence="4">Factor arrest protein 7</fullName>
    </recommendedName>
</protein>
<feature type="compositionally biased region" description="Low complexity" evidence="1">
    <location>
        <begin position="8"/>
        <end position="25"/>
    </location>
</feature>
<reference evidence="2 3" key="1">
    <citation type="submission" date="2019-01" db="EMBL/GenBank/DDBJ databases">
        <title>Draft Genome Sequencing of Zygosaccharomyces mellis Ca-7.</title>
        <authorList>
            <person name="Shiwa Y."/>
            <person name="Kanesaki Y."/>
            <person name="Ishige T."/>
            <person name="Mura K."/>
            <person name="Hori T."/>
            <person name="Tamura T."/>
        </authorList>
    </citation>
    <scope>NUCLEOTIDE SEQUENCE [LARGE SCALE GENOMIC DNA]</scope>
    <source>
        <strain evidence="2 3">Ca-7</strain>
    </source>
</reference>
<evidence type="ECO:0000313" key="3">
    <source>
        <dbReference type="Proteomes" id="UP000301737"/>
    </source>
</evidence>
<gene>
    <name evidence="2" type="ORF">ZYGM_001124</name>
</gene>
<evidence type="ECO:0000256" key="1">
    <source>
        <dbReference type="SAM" id="MobiDB-lite"/>
    </source>
</evidence>
<proteinExistence type="predicted"/>
<dbReference type="OrthoDB" id="4067912at2759"/>
<dbReference type="AlphaFoldDB" id="A0A4C2E701"/>
<evidence type="ECO:0008006" key="4">
    <source>
        <dbReference type="Google" id="ProtNLM"/>
    </source>
</evidence>
<dbReference type="EMBL" id="BIMX01000015">
    <property type="protein sequence ID" value="GCF00048.1"/>
    <property type="molecule type" value="Genomic_DNA"/>
</dbReference>
<sequence length="226" mass="26970">MGSDVRQQEQQRIGQNEQVIQQQQPQQLYMSPQTENLNYMYTLVGELMDQLQTNKQQKKQLLWDVDVLSKRLNQKFNKTERKGKDDLDVVIFQNFLNERNSLLDVEEADNAKQNSVLEESRLIILKRQNERLRKIFESKTKLNGDTLSLLYYHEDALNEIVRRLRSDVLKSHEFFIEKVRGKFKSEMIPKEDTEFREYLKNVGEIQKLMDFSDAYRTLLRLCDSEI</sequence>
<name>A0A4C2E701_9SACH</name>
<feature type="region of interest" description="Disordered" evidence="1">
    <location>
        <begin position="1"/>
        <end position="25"/>
    </location>
</feature>